<dbReference type="Proteomes" id="UP000597762">
    <property type="component" value="Unassembled WGS sequence"/>
</dbReference>
<proteinExistence type="predicted"/>
<comment type="caution">
    <text evidence="1">The sequence shown here is derived from an EMBL/GenBank/DDBJ whole genome shotgun (WGS) entry which is preliminary data.</text>
</comment>
<dbReference type="PANTHER" id="PTHR15827:SF2">
    <property type="entry name" value="CYCLIN-DEPENDENT KINASE 2-INTERACTING PROTEIN"/>
    <property type="match status" value="1"/>
</dbReference>
<dbReference type="PRINTS" id="PR02040">
    <property type="entry name" value="CDK2IP"/>
</dbReference>
<accession>A0A812EVS0</accession>
<evidence type="ECO:0000313" key="1">
    <source>
        <dbReference type="EMBL" id="CAE1331122.1"/>
    </source>
</evidence>
<keyword evidence="2" id="KW-1185">Reference proteome</keyword>
<protein>
    <recommendedName>
        <fullName evidence="3">Cyclin-dependent kinase 2-interacting protein</fullName>
    </recommendedName>
</protein>
<dbReference type="OrthoDB" id="17066at2759"/>
<dbReference type="InterPro" id="IPR023250">
    <property type="entry name" value="Cyclin-dep_Kinase_2_interact"/>
</dbReference>
<dbReference type="EMBL" id="CAHIKZ030005598">
    <property type="protein sequence ID" value="CAE1331122.1"/>
    <property type="molecule type" value="Genomic_DNA"/>
</dbReference>
<evidence type="ECO:0008006" key="3">
    <source>
        <dbReference type="Google" id="ProtNLM"/>
    </source>
</evidence>
<sequence>MSKKKKKNKNNRDESSITDSFDESSLQLLFTPVFSPIVEKPKQGNLTGSVRQVKDSAANLYNATLKWNTLSQTGAKLIGQIANCKLQAIFKAEDDETRKLQMMPNEMESLCEELLKLIESMKQIVDKLNSLNTKFQNLLKLEEHYLKENVHSVIPFQSWTYKEYEATSQKIHEAYQMEYILKENLARNIAHVMDRHLMMFCTSAWTYEPYINGECQTLLEALVLETGLR</sequence>
<reference evidence="1" key="1">
    <citation type="submission" date="2021-01" db="EMBL/GenBank/DDBJ databases">
        <authorList>
            <person name="Li R."/>
            <person name="Bekaert M."/>
        </authorList>
    </citation>
    <scope>NUCLEOTIDE SEQUENCE</scope>
    <source>
        <strain evidence="1">Farmed</strain>
    </source>
</reference>
<dbReference type="AlphaFoldDB" id="A0A812EVS0"/>
<gene>
    <name evidence="1" type="ORF">SPHA_80373</name>
</gene>
<dbReference type="PANTHER" id="PTHR15827">
    <property type="entry name" value="CYCLIN-DEPENDENT KINASE 2-INTERACTING PROTEIN"/>
    <property type="match status" value="1"/>
</dbReference>
<organism evidence="1 2">
    <name type="scientific">Acanthosepion pharaonis</name>
    <name type="common">Pharaoh cuttlefish</name>
    <name type="synonym">Sepia pharaonis</name>
    <dbReference type="NCBI Taxonomy" id="158019"/>
    <lineage>
        <taxon>Eukaryota</taxon>
        <taxon>Metazoa</taxon>
        <taxon>Spiralia</taxon>
        <taxon>Lophotrochozoa</taxon>
        <taxon>Mollusca</taxon>
        <taxon>Cephalopoda</taxon>
        <taxon>Coleoidea</taxon>
        <taxon>Decapodiformes</taxon>
        <taxon>Sepiida</taxon>
        <taxon>Sepiina</taxon>
        <taxon>Sepiidae</taxon>
        <taxon>Acanthosepion</taxon>
    </lineage>
</organism>
<evidence type="ECO:0000313" key="2">
    <source>
        <dbReference type="Proteomes" id="UP000597762"/>
    </source>
</evidence>
<name>A0A812EVS0_ACAPH</name>